<keyword evidence="2" id="KW-0808">Transferase</keyword>
<dbReference type="PANTHER" id="PTHR43167:SF1">
    <property type="entry name" value="PUTATIVE (AFU_ORTHOLOGUE AFUA_6G01830)-RELATED"/>
    <property type="match status" value="1"/>
</dbReference>
<comment type="caution">
    <text evidence="5">The sequence shown here is derived from an EMBL/GenBank/DDBJ whole genome shotgun (WGS) entry which is preliminary data.</text>
</comment>
<evidence type="ECO:0000256" key="2">
    <source>
        <dbReference type="ARBA" id="ARBA00022679"/>
    </source>
</evidence>
<dbReference type="AlphaFoldDB" id="A0A427YN10"/>
<evidence type="ECO:0000256" key="3">
    <source>
        <dbReference type="ARBA" id="ARBA00022691"/>
    </source>
</evidence>
<reference evidence="5 6" key="1">
    <citation type="submission" date="2018-11" db="EMBL/GenBank/DDBJ databases">
        <title>Genome sequence of Saitozyma podzolica DSM 27192.</title>
        <authorList>
            <person name="Aliyu H."/>
            <person name="Gorte O."/>
            <person name="Ochsenreither K."/>
        </authorList>
    </citation>
    <scope>NUCLEOTIDE SEQUENCE [LARGE SCALE GENOMIC DNA]</scope>
    <source>
        <strain evidence="5 6">DSM 27192</strain>
    </source>
</reference>
<sequence>MSEYIPPNPVQAPPHVHQLLSRLHRLSTEQESTFDIRTIPVDQFGEFMRDKFVALEQDKCQFVYQLIRATGARNVVEIGTSFGVSTIYLSLAVGKNVQTLGGSGVVIGTELEPSKATMARKHWDEAGSQISELIQLREGDLRETLAKDLPQIDLLLLDIWGLEFDTQPEAADDAVWAPMALPALRLVEPHLRTGAVVLCDNPIASVARYKDLQTYMRADGSGYSNLTVPYHSGFEATMEDESFLADVSETTRSGLKDILGVLIDRVETLESRVARLQHPHGIDGTLESLKSAFLDDESNEALYTDGVITQQGLALLKEWYDHLKEENVVLPMFEYNEIEEDTHQMEKMLGLVAVTLPREEASNILRQQSTTWRDFHDGSSPRSMSDLPQEVREAIKVLASHRTFTK</sequence>
<evidence type="ECO:0000256" key="1">
    <source>
        <dbReference type="ARBA" id="ARBA00022603"/>
    </source>
</evidence>
<dbReference type="CDD" id="cd02440">
    <property type="entry name" value="AdoMet_MTases"/>
    <property type="match status" value="1"/>
</dbReference>
<dbReference type="EMBL" id="RSCD01000006">
    <property type="protein sequence ID" value="RSH92456.1"/>
    <property type="molecule type" value="Genomic_DNA"/>
</dbReference>
<dbReference type="Proteomes" id="UP000279259">
    <property type="component" value="Unassembled WGS sequence"/>
</dbReference>
<protein>
    <recommendedName>
        <fullName evidence="7">O-methyltransferase</fullName>
    </recommendedName>
</protein>
<dbReference type="OrthoDB" id="4863010at2759"/>
<proteinExistence type="inferred from homology"/>
<dbReference type="Gene3D" id="3.40.50.150">
    <property type="entry name" value="Vaccinia Virus protein VP39"/>
    <property type="match status" value="1"/>
</dbReference>
<accession>A0A427YN10</accession>
<evidence type="ECO:0008006" key="7">
    <source>
        <dbReference type="Google" id="ProtNLM"/>
    </source>
</evidence>
<evidence type="ECO:0000313" key="5">
    <source>
        <dbReference type="EMBL" id="RSH92456.1"/>
    </source>
</evidence>
<evidence type="ECO:0000313" key="6">
    <source>
        <dbReference type="Proteomes" id="UP000279259"/>
    </source>
</evidence>
<dbReference type="PANTHER" id="PTHR43167">
    <property type="entry name" value="PUTATIVE (AFU_ORTHOLOGUE AFUA_6G01830)-RELATED"/>
    <property type="match status" value="1"/>
</dbReference>
<keyword evidence="3" id="KW-0949">S-adenosyl-L-methionine</keyword>
<dbReference type="GO" id="GO:0032259">
    <property type="term" value="P:methylation"/>
    <property type="evidence" value="ECO:0007669"/>
    <property type="project" value="UniProtKB-KW"/>
</dbReference>
<keyword evidence="6" id="KW-1185">Reference proteome</keyword>
<gene>
    <name evidence="5" type="ORF">EHS25_008872</name>
</gene>
<organism evidence="5 6">
    <name type="scientific">Saitozyma podzolica</name>
    <dbReference type="NCBI Taxonomy" id="1890683"/>
    <lineage>
        <taxon>Eukaryota</taxon>
        <taxon>Fungi</taxon>
        <taxon>Dikarya</taxon>
        <taxon>Basidiomycota</taxon>
        <taxon>Agaricomycotina</taxon>
        <taxon>Tremellomycetes</taxon>
        <taxon>Tremellales</taxon>
        <taxon>Trimorphomycetaceae</taxon>
        <taxon>Saitozyma</taxon>
    </lineage>
</organism>
<keyword evidence="1" id="KW-0489">Methyltransferase</keyword>
<dbReference type="Pfam" id="PF13578">
    <property type="entry name" value="Methyltransf_24"/>
    <property type="match status" value="1"/>
</dbReference>
<dbReference type="InterPro" id="IPR002935">
    <property type="entry name" value="SAM_O-MeTrfase"/>
</dbReference>
<name>A0A427YN10_9TREE</name>
<dbReference type="PROSITE" id="PS51682">
    <property type="entry name" value="SAM_OMT_I"/>
    <property type="match status" value="1"/>
</dbReference>
<dbReference type="InterPro" id="IPR029063">
    <property type="entry name" value="SAM-dependent_MTases_sf"/>
</dbReference>
<comment type="similarity">
    <text evidence="4">Belongs to the class I-like SAM-binding methyltransferase superfamily. Cation-dependent O-methyltransferase family.</text>
</comment>
<dbReference type="GO" id="GO:0008171">
    <property type="term" value="F:O-methyltransferase activity"/>
    <property type="evidence" value="ECO:0007669"/>
    <property type="project" value="InterPro"/>
</dbReference>
<dbReference type="SUPFAM" id="SSF53335">
    <property type="entry name" value="S-adenosyl-L-methionine-dependent methyltransferases"/>
    <property type="match status" value="1"/>
</dbReference>
<evidence type="ECO:0000256" key="4">
    <source>
        <dbReference type="ARBA" id="ARBA00023453"/>
    </source>
</evidence>